<dbReference type="EMBL" id="CM046390">
    <property type="protein sequence ID" value="KAI8563232.1"/>
    <property type="molecule type" value="Genomic_DNA"/>
</dbReference>
<proteinExistence type="predicted"/>
<comment type="caution">
    <text evidence="1">The sequence shown here is derived from an EMBL/GenBank/DDBJ whole genome shotgun (WGS) entry which is preliminary data.</text>
</comment>
<name>A0ACC0PEU6_RHOML</name>
<keyword evidence="2" id="KW-1185">Reference proteome</keyword>
<accession>A0ACC0PEU6</accession>
<evidence type="ECO:0000313" key="2">
    <source>
        <dbReference type="Proteomes" id="UP001062846"/>
    </source>
</evidence>
<evidence type="ECO:0000313" key="1">
    <source>
        <dbReference type="EMBL" id="KAI8563232.1"/>
    </source>
</evidence>
<gene>
    <name evidence="1" type="ORF">RHMOL_Rhmol03G0096300</name>
</gene>
<dbReference type="Proteomes" id="UP001062846">
    <property type="component" value="Chromosome 3"/>
</dbReference>
<reference evidence="1" key="1">
    <citation type="submission" date="2022-02" db="EMBL/GenBank/DDBJ databases">
        <title>Plant Genome Project.</title>
        <authorList>
            <person name="Zhang R.-G."/>
        </authorList>
    </citation>
    <scope>NUCLEOTIDE SEQUENCE</scope>
    <source>
        <strain evidence="1">AT1</strain>
    </source>
</reference>
<protein>
    <submittedName>
        <fullName evidence="1">Uncharacterized protein</fullName>
    </submittedName>
</protein>
<sequence length="157" mass="17285">MEMKRVSVEPDDITFIGVLNGCGHVGLMGSCGPNARGLKQPGRPSGAVAIYRMVSGCPLWSSPDYHLVPEDKRERTPPGMPWACTDDYIPWLMVFSHPRVGRGQAPVGLRVRQGREEQVRVVLDVVHRALGDPKLGAVELQQALQDVEAIFRPTFVT</sequence>
<organism evidence="1 2">
    <name type="scientific">Rhododendron molle</name>
    <name type="common">Chinese azalea</name>
    <name type="synonym">Azalea mollis</name>
    <dbReference type="NCBI Taxonomy" id="49168"/>
    <lineage>
        <taxon>Eukaryota</taxon>
        <taxon>Viridiplantae</taxon>
        <taxon>Streptophyta</taxon>
        <taxon>Embryophyta</taxon>
        <taxon>Tracheophyta</taxon>
        <taxon>Spermatophyta</taxon>
        <taxon>Magnoliopsida</taxon>
        <taxon>eudicotyledons</taxon>
        <taxon>Gunneridae</taxon>
        <taxon>Pentapetalae</taxon>
        <taxon>asterids</taxon>
        <taxon>Ericales</taxon>
        <taxon>Ericaceae</taxon>
        <taxon>Ericoideae</taxon>
        <taxon>Rhodoreae</taxon>
        <taxon>Rhododendron</taxon>
    </lineage>
</organism>